<dbReference type="RefSeq" id="XP_033797495.1">
    <property type="nucleotide sequence ID" value="XM_033941604.1"/>
</dbReference>
<dbReference type="InterPro" id="IPR050666">
    <property type="entry name" value="ESRP"/>
</dbReference>
<dbReference type="Pfam" id="PF00076">
    <property type="entry name" value="RRM_1"/>
    <property type="match status" value="2"/>
</dbReference>
<name>A0A6P8QNL5_GEOSA</name>
<dbReference type="FunFam" id="3.30.70.330:FF:000071">
    <property type="entry name" value="heterogeneous nuclear ribonucleoprotein H isoform X1"/>
    <property type="match status" value="1"/>
</dbReference>
<reference evidence="8" key="1">
    <citation type="submission" date="2025-08" db="UniProtKB">
        <authorList>
            <consortium name="RefSeq"/>
        </authorList>
    </citation>
    <scope>IDENTIFICATION</scope>
</reference>
<protein>
    <submittedName>
        <fullName evidence="8">Heterogeneous nuclear ribonucleoprotein H3 isoform X5</fullName>
    </submittedName>
</protein>
<keyword evidence="8" id="KW-0687">Ribonucleoprotein</keyword>
<feature type="domain" description="RRM" evidence="6">
    <location>
        <begin position="17"/>
        <end position="96"/>
    </location>
</feature>
<dbReference type="CTD" id="3189"/>
<keyword evidence="3" id="KW-0677">Repeat</keyword>
<evidence type="ECO:0000256" key="4">
    <source>
        <dbReference type="ARBA" id="ARBA00022884"/>
    </source>
</evidence>
<keyword evidence="7" id="KW-1185">Reference proteome</keyword>
<dbReference type="FunFam" id="3.30.70.330:FF:000131">
    <property type="entry name" value="Heterogeneous nuclear ribonucleoprotein h3 isoform"/>
    <property type="match status" value="1"/>
</dbReference>
<evidence type="ECO:0000313" key="7">
    <source>
        <dbReference type="Proteomes" id="UP000515159"/>
    </source>
</evidence>
<dbReference type="AlphaFoldDB" id="A0A6P8QNL5"/>
<evidence type="ECO:0000256" key="2">
    <source>
        <dbReference type="ARBA" id="ARBA00022664"/>
    </source>
</evidence>
<dbReference type="Proteomes" id="UP000515159">
    <property type="component" value="Chromosome 4"/>
</dbReference>
<dbReference type="GeneID" id="117359226"/>
<dbReference type="GO" id="GO:1990904">
    <property type="term" value="C:ribonucleoprotein complex"/>
    <property type="evidence" value="ECO:0007669"/>
    <property type="project" value="UniProtKB-KW"/>
</dbReference>
<keyword evidence="4 5" id="KW-0694">RNA-binding</keyword>
<evidence type="ECO:0000313" key="8">
    <source>
        <dbReference type="RefSeq" id="XP_033797495.1"/>
    </source>
</evidence>
<accession>A0A6P8QNL5</accession>
<dbReference type="InterPro" id="IPR012677">
    <property type="entry name" value="Nucleotide-bd_a/b_plait_sf"/>
</dbReference>
<evidence type="ECO:0000256" key="1">
    <source>
        <dbReference type="ARBA" id="ARBA00022553"/>
    </source>
</evidence>
<dbReference type="GO" id="GO:0003723">
    <property type="term" value="F:RNA binding"/>
    <property type="evidence" value="ECO:0007669"/>
    <property type="project" value="UniProtKB-UniRule"/>
</dbReference>
<keyword evidence="2" id="KW-0507">mRNA processing</keyword>
<proteinExistence type="predicted"/>
<dbReference type="InterPro" id="IPR000504">
    <property type="entry name" value="RRM_dom"/>
</dbReference>
<dbReference type="PANTHER" id="PTHR13976">
    <property type="entry name" value="HETEROGENEOUS NUCLEAR RIBONUCLEOPROTEIN-RELATED"/>
    <property type="match status" value="1"/>
</dbReference>
<dbReference type="GO" id="GO:0006397">
    <property type="term" value="P:mRNA processing"/>
    <property type="evidence" value="ECO:0007669"/>
    <property type="project" value="UniProtKB-KW"/>
</dbReference>
<dbReference type="InterPro" id="IPR035979">
    <property type="entry name" value="RBD_domain_sf"/>
</dbReference>
<dbReference type="SUPFAM" id="SSF54928">
    <property type="entry name" value="RNA-binding domain, RBD"/>
    <property type="match status" value="3"/>
</dbReference>
<evidence type="ECO:0000256" key="3">
    <source>
        <dbReference type="ARBA" id="ARBA00022737"/>
    </source>
</evidence>
<dbReference type="SMART" id="SM00360">
    <property type="entry name" value="RRM"/>
    <property type="match status" value="2"/>
</dbReference>
<feature type="domain" description="RRM" evidence="6">
    <location>
        <begin position="188"/>
        <end position="263"/>
    </location>
</feature>
<dbReference type="Gene3D" id="3.30.70.330">
    <property type="match status" value="3"/>
</dbReference>
<evidence type="ECO:0000256" key="5">
    <source>
        <dbReference type="PROSITE-ProRule" id="PRU00176"/>
    </source>
</evidence>
<keyword evidence="1" id="KW-0597">Phosphoprotein</keyword>
<dbReference type="PROSITE" id="PS50102">
    <property type="entry name" value="RRM"/>
    <property type="match status" value="2"/>
</dbReference>
<sequence length="338" mass="36929">MPFFQVNYRKPIMAEGHVVRVRGLPWSCSQQEVLDFFSECSIVDGLNGIRFTISKEGRPSGEAFIELESADDVTKALAKDRKYMGHRYVEVFKSNNTEMEWVLKHNSPNEIDNDTDGTVRLRGLPFGCSKEEIVQFFSGYDGFEDYGGYNNYGFGGDGFDDRMRDTRGMGGQGYAGAGDAGSGYQSGHYCHMRGLPFRATENDIATFFSPLNPIRVHIDLGTDGRTTGEADVEFATHEDAVAAMAKDKNNMQHRYIELFLNSTAGSTTAMGCYGREGMADNQTGYGSMGRMGMGNYGGCYGNPDGMGGYGRGGGNTGNSGDYYGQHAGMGGTGWRGMY</sequence>
<gene>
    <name evidence="8" type="primary">HNRNPH3</name>
</gene>
<organism evidence="7 8">
    <name type="scientific">Geotrypetes seraphini</name>
    <name type="common">Gaboon caecilian</name>
    <name type="synonym">Caecilia seraphini</name>
    <dbReference type="NCBI Taxonomy" id="260995"/>
    <lineage>
        <taxon>Eukaryota</taxon>
        <taxon>Metazoa</taxon>
        <taxon>Chordata</taxon>
        <taxon>Craniata</taxon>
        <taxon>Vertebrata</taxon>
        <taxon>Euteleostomi</taxon>
        <taxon>Amphibia</taxon>
        <taxon>Gymnophiona</taxon>
        <taxon>Geotrypetes</taxon>
    </lineage>
</organism>
<evidence type="ECO:0000259" key="6">
    <source>
        <dbReference type="PROSITE" id="PS50102"/>
    </source>
</evidence>